<dbReference type="InterPro" id="IPR036950">
    <property type="entry name" value="PBP_transglycosylase"/>
</dbReference>
<dbReference type="RefSeq" id="WP_349053264.1">
    <property type="nucleotide sequence ID" value="NZ_JBBNPS010000001.1"/>
</dbReference>
<keyword evidence="2" id="KW-0645">Protease</keyword>
<evidence type="ECO:0000256" key="5">
    <source>
        <dbReference type="ARBA" id="ARBA00023268"/>
    </source>
</evidence>
<keyword evidence="2" id="KW-0378">Hydrolase</keyword>
<dbReference type="PANTHER" id="PTHR32282:SF33">
    <property type="entry name" value="PEPTIDOGLYCAN GLYCOSYLTRANSFERASE"/>
    <property type="match status" value="1"/>
</dbReference>
<evidence type="ECO:0000256" key="3">
    <source>
        <dbReference type="ARBA" id="ARBA00022676"/>
    </source>
</evidence>
<dbReference type="SUPFAM" id="SSF56601">
    <property type="entry name" value="beta-lactamase/transpeptidase-like"/>
    <property type="match status" value="1"/>
</dbReference>
<dbReference type="EMBL" id="JBBNPS010000001">
    <property type="protein sequence ID" value="MEQ3352836.1"/>
    <property type="molecule type" value="Genomic_DNA"/>
</dbReference>
<evidence type="ECO:0000256" key="6">
    <source>
        <dbReference type="ARBA" id="ARBA00034000"/>
    </source>
</evidence>
<comment type="catalytic activity">
    <reaction evidence="6">
        <text>Preferential cleavage: (Ac)2-L-Lys-D-Ala-|-D-Ala. Also transpeptidation of peptidyl-alanyl moieties that are N-acyl substituents of D-alanine.</text>
        <dbReference type="EC" id="3.4.16.4"/>
    </reaction>
</comment>
<keyword evidence="3" id="KW-0328">Glycosyltransferase</keyword>
<evidence type="ECO:0000256" key="7">
    <source>
        <dbReference type="ARBA" id="ARBA00049902"/>
    </source>
</evidence>
<dbReference type="InterPro" id="IPR012338">
    <property type="entry name" value="Beta-lactam/transpept-like"/>
</dbReference>
<comment type="caution">
    <text evidence="10">The sequence shown here is derived from an EMBL/GenBank/DDBJ whole genome shotgun (WGS) entry which is preliminary data.</text>
</comment>
<dbReference type="InterPro" id="IPR023346">
    <property type="entry name" value="Lysozyme-like_dom_sf"/>
</dbReference>
<dbReference type="Pfam" id="PF00912">
    <property type="entry name" value="Transgly"/>
    <property type="match status" value="1"/>
</dbReference>
<evidence type="ECO:0000313" key="10">
    <source>
        <dbReference type="EMBL" id="MEQ3352836.1"/>
    </source>
</evidence>
<evidence type="ECO:0000259" key="9">
    <source>
        <dbReference type="Pfam" id="PF00912"/>
    </source>
</evidence>
<name>A0ABV1J3T6_9FIRM</name>
<keyword evidence="11" id="KW-1185">Reference proteome</keyword>
<dbReference type="PANTHER" id="PTHR32282">
    <property type="entry name" value="BINDING PROTEIN TRANSPEPTIDASE, PUTATIVE-RELATED"/>
    <property type="match status" value="1"/>
</dbReference>
<keyword evidence="1" id="KW-0121">Carboxypeptidase</keyword>
<comment type="catalytic activity">
    <reaction evidence="7">
        <text>[GlcNAc-(1-&gt;4)-Mur2Ac(oyl-L-Ala-gamma-D-Glu-L-Lys-D-Ala-D-Ala)](n)-di-trans,octa-cis-undecaprenyl diphosphate + beta-D-GlcNAc-(1-&gt;4)-Mur2Ac(oyl-L-Ala-gamma-D-Glu-L-Lys-D-Ala-D-Ala)-di-trans,octa-cis-undecaprenyl diphosphate = [GlcNAc-(1-&gt;4)-Mur2Ac(oyl-L-Ala-gamma-D-Glu-L-Lys-D-Ala-D-Ala)](n+1)-di-trans,octa-cis-undecaprenyl diphosphate + di-trans,octa-cis-undecaprenyl diphosphate + H(+)</text>
        <dbReference type="Rhea" id="RHEA:23708"/>
        <dbReference type="Rhea" id="RHEA-COMP:9602"/>
        <dbReference type="Rhea" id="RHEA-COMP:9603"/>
        <dbReference type="ChEBI" id="CHEBI:15378"/>
        <dbReference type="ChEBI" id="CHEBI:58405"/>
        <dbReference type="ChEBI" id="CHEBI:60033"/>
        <dbReference type="ChEBI" id="CHEBI:78435"/>
        <dbReference type="EC" id="2.4.99.28"/>
    </reaction>
</comment>
<evidence type="ECO:0000256" key="1">
    <source>
        <dbReference type="ARBA" id="ARBA00022645"/>
    </source>
</evidence>
<evidence type="ECO:0000313" key="11">
    <source>
        <dbReference type="Proteomes" id="UP001481872"/>
    </source>
</evidence>
<dbReference type="Gene3D" id="1.10.3810.10">
    <property type="entry name" value="Biosynthetic peptidoglycan transglycosylase-like"/>
    <property type="match status" value="1"/>
</dbReference>
<feature type="domain" description="Glycosyl transferase family 51" evidence="9">
    <location>
        <begin position="66"/>
        <end position="229"/>
    </location>
</feature>
<keyword evidence="4" id="KW-0808">Transferase</keyword>
<reference evidence="10 11" key="1">
    <citation type="submission" date="2024-04" db="EMBL/GenBank/DDBJ databases">
        <title>Human intestinal bacterial collection.</title>
        <authorList>
            <person name="Pauvert C."/>
            <person name="Hitch T.C.A."/>
            <person name="Clavel T."/>
        </authorList>
    </citation>
    <scope>NUCLEOTIDE SEQUENCE [LARGE SCALE GENOMIC DNA]</scope>
    <source>
        <strain evidence="10 11">CLA-SR-H026</strain>
    </source>
</reference>
<feature type="region of interest" description="Disordered" evidence="8">
    <location>
        <begin position="904"/>
        <end position="929"/>
    </location>
</feature>
<dbReference type="InterPro" id="IPR050396">
    <property type="entry name" value="Glycosyltr_51/Transpeptidase"/>
</dbReference>
<keyword evidence="5" id="KW-0511">Multifunctional enzyme</keyword>
<evidence type="ECO:0000256" key="4">
    <source>
        <dbReference type="ARBA" id="ARBA00022679"/>
    </source>
</evidence>
<protein>
    <submittedName>
        <fullName evidence="10">Transglycosylase domain-containing protein</fullName>
    </submittedName>
</protein>
<organism evidence="10 11">
    <name type="scientific">Aedoeadaptatus acetigenes</name>
    <dbReference type="NCBI Taxonomy" id="2981723"/>
    <lineage>
        <taxon>Bacteria</taxon>
        <taxon>Bacillati</taxon>
        <taxon>Bacillota</taxon>
        <taxon>Tissierellia</taxon>
        <taxon>Tissierellales</taxon>
        <taxon>Peptoniphilaceae</taxon>
        <taxon>Aedoeadaptatus</taxon>
    </lineage>
</organism>
<dbReference type="SUPFAM" id="SSF53955">
    <property type="entry name" value="Lysozyme-like"/>
    <property type="match status" value="1"/>
</dbReference>
<dbReference type="Proteomes" id="UP001481872">
    <property type="component" value="Unassembled WGS sequence"/>
</dbReference>
<sequence>MGIKHTLRRKKTWQMLLAAILFLLVLLAGIAAIWIVSILKDLPPVDFDDLTTSIPQTSYILDAEGNPIDEVDPSVFSENISIDQVPDHVKEAFLAVEDRSFYKHHGLDFRQLGASILTNAKSGAIERGGSTITQQLVKNVYLSSEQSLDRKIKEAYLTLGMEEKLGKDAILEAYLNRVDLGLGSQGIEAASNAYFSKHAKDLTVEEGALLAGIVKSPASYQPIKRIPTEENDGADVIATQTIGDRSYDLVENPRAEERKKVVLRAMAQAGYITAEEAESYAQIPISFMPKENPPSPYSSYVADVISDEAAHILAKISHMDKQAAEKQVREGGLTIHSTIVGDFQKKMDALYDTYPALIARGKNRGANFVDFNTDENDRMIDEEGHVLYYPYDALFDEKGKMHLPAGAFTKTDGGLEIDGEYFTESNGNLLLKNLYYLDENGNLRTVAGAGTLFQAGDLKNPDTLLLQGELYEAYKDAIEITEEELVLPADLFLLPEKGSLQPQSAAIIADNTTGAVVALAGGNDLKDPARLRYNHLTSKRQPGTAIVPLTTYLAALSEGDTLATSYDDTPMHVDGFLWPNADSFYGYDVLADGAANTRLAISGKILERYGFDPVLKNLNRLGLYKGERRDDAVKTPRENAKRHDMTYDAMAAGNFVDGMNLMALTNSYARIASPSVSDNYTVQKITDRKGRVLYEHGKTAAKDIHREDALLRYALGRSPLAENLRASGYDAFAVSGTNKYRADYFALGATPRYTYGLWMGNDLQKIALAGDRSLTESLYASLVAIPGDGTPWELPADFEMHEVSDKTGLLATTYARRARSTVTLPFLPNTAPTKETQNYTRKLICSVSGQLASTYCPYETITYGYYFVRPKGYDPKAFDGILPKDYYTLPSNYCQVHTKEWYDQETQKANEDEQDQDNDNDQNRDTHRR</sequence>
<proteinExistence type="predicted"/>
<gene>
    <name evidence="10" type="ORF">AAA081_00755</name>
</gene>
<evidence type="ECO:0000256" key="2">
    <source>
        <dbReference type="ARBA" id="ARBA00022670"/>
    </source>
</evidence>
<accession>A0ABV1J3T6</accession>
<evidence type="ECO:0000256" key="8">
    <source>
        <dbReference type="SAM" id="MobiDB-lite"/>
    </source>
</evidence>
<dbReference type="Gene3D" id="3.40.710.10">
    <property type="entry name" value="DD-peptidase/beta-lactamase superfamily"/>
    <property type="match status" value="1"/>
</dbReference>
<dbReference type="InterPro" id="IPR001264">
    <property type="entry name" value="Glyco_trans_51"/>
</dbReference>